<accession>A0AAF0UKZ1</accession>
<evidence type="ECO:0000256" key="2">
    <source>
        <dbReference type="ARBA" id="ARBA00005581"/>
    </source>
</evidence>
<evidence type="ECO:0000313" key="8">
    <source>
        <dbReference type="Proteomes" id="UP001234989"/>
    </source>
</evidence>
<dbReference type="GO" id="GO:0060320">
    <property type="term" value="P:rejection of self pollen"/>
    <property type="evidence" value="ECO:0007669"/>
    <property type="project" value="UniProtKB-KW"/>
</dbReference>
<keyword evidence="4 6" id="KW-0964">Secreted</keyword>
<evidence type="ECO:0000256" key="5">
    <source>
        <dbReference type="ARBA" id="ARBA00022729"/>
    </source>
</evidence>
<dbReference type="PANTHER" id="PTHR31232">
    <property type="match status" value="1"/>
</dbReference>
<keyword evidence="3 6" id="KW-0713">Self-incompatibility</keyword>
<feature type="chain" id="PRO_5041766335" description="S-protein homolog" evidence="6">
    <location>
        <begin position="25"/>
        <end position="260"/>
    </location>
</feature>
<dbReference type="Proteomes" id="UP001234989">
    <property type="component" value="Chromosome 9"/>
</dbReference>
<proteinExistence type="inferred from homology"/>
<reference evidence="7" key="1">
    <citation type="submission" date="2023-08" db="EMBL/GenBank/DDBJ databases">
        <title>A de novo genome assembly of Solanum verrucosum Schlechtendal, a Mexican diploid species geographically isolated from the other diploid A-genome species in potato relatives.</title>
        <authorList>
            <person name="Hosaka K."/>
        </authorList>
    </citation>
    <scope>NUCLEOTIDE SEQUENCE</scope>
    <source>
        <tissue evidence="7">Young leaves</tissue>
    </source>
</reference>
<gene>
    <name evidence="7" type="ORF">MTR67_041560</name>
</gene>
<evidence type="ECO:0000313" key="7">
    <source>
        <dbReference type="EMBL" id="WMV48175.1"/>
    </source>
</evidence>
<evidence type="ECO:0000256" key="3">
    <source>
        <dbReference type="ARBA" id="ARBA00022471"/>
    </source>
</evidence>
<comment type="similarity">
    <text evidence="2 6">Belongs to the plant self-incompatibility (S1) protein family.</text>
</comment>
<evidence type="ECO:0000256" key="4">
    <source>
        <dbReference type="ARBA" id="ARBA00022525"/>
    </source>
</evidence>
<keyword evidence="5 6" id="KW-0732">Signal</keyword>
<protein>
    <recommendedName>
        <fullName evidence="6">S-protein homolog</fullName>
    </recommendedName>
</protein>
<feature type="signal peptide" evidence="6">
    <location>
        <begin position="1"/>
        <end position="24"/>
    </location>
</feature>
<dbReference type="GO" id="GO:0005576">
    <property type="term" value="C:extracellular region"/>
    <property type="evidence" value="ECO:0007669"/>
    <property type="project" value="UniProtKB-SubCell"/>
</dbReference>
<dbReference type="InterPro" id="IPR010264">
    <property type="entry name" value="Self-incomp_S1"/>
</dbReference>
<dbReference type="EMBL" id="CP133620">
    <property type="protein sequence ID" value="WMV48175.1"/>
    <property type="molecule type" value="Genomic_DNA"/>
</dbReference>
<sequence>MDLPFINIFLLLLLFITPFDLSLAQNCFLSEKYQIHVINKLPFNSPQLKVHCASKDDDFGDHYPAINEDFNWSFCNFFDRTLFFCHFWWDSKDKSFDVFNDKNFCVKDQNVPNILNSCTWEVRSDGFYLKQLNITDGSYYMHHYLDLLPSNSPQLKVHCASKDDDFEDYYPAINEDFNWSFCNFFDRTLFFCHFWWDSKDKVFDVFNDKEFCVRDQNVPNFTRSCKWEVRSDGFYLEQHNITDGSYYMHHYLDWSWDYYI</sequence>
<evidence type="ECO:0000256" key="6">
    <source>
        <dbReference type="RuleBase" id="RU367044"/>
    </source>
</evidence>
<name>A0AAF0UKZ1_SOLVR</name>
<evidence type="ECO:0000256" key="1">
    <source>
        <dbReference type="ARBA" id="ARBA00004613"/>
    </source>
</evidence>
<dbReference type="PANTHER" id="PTHR31232:SF165">
    <property type="entry name" value="S-PROTEIN HOMOLOG"/>
    <property type="match status" value="1"/>
</dbReference>
<keyword evidence="8" id="KW-1185">Reference proteome</keyword>
<organism evidence="7 8">
    <name type="scientific">Solanum verrucosum</name>
    <dbReference type="NCBI Taxonomy" id="315347"/>
    <lineage>
        <taxon>Eukaryota</taxon>
        <taxon>Viridiplantae</taxon>
        <taxon>Streptophyta</taxon>
        <taxon>Embryophyta</taxon>
        <taxon>Tracheophyta</taxon>
        <taxon>Spermatophyta</taxon>
        <taxon>Magnoliopsida</taxon>
        <taxon>eudicotyledons</taxon>
        <taxon>Gunneridae</taxon>
        <taxon>Pentapetalae</taxon>
        <taxon>asterids</taxon>
        <taxon>lamiids</taxon>
        <taxon>Solanales</taxon>
        <taxon>Solanaceae</taxon>
        <taxon>Solanoideae</taxon>
        <taxon>Solaneae</taxon>
        <taxon>Solanum</taxon>
    </lineage>
</organism>
<dbReference type="AlphaFoldDB" id="A0AAF0UKZ1"/>
<dbReference type="Pfam" id="PF05938">
    <property type="entry name" value="Self-incomp_S1"/>
    <property type="match status" value="2"/>
</dbReference>
<comment type="subcellular location">
    <subcellularLocation>
        <location evidence="1 6">Secreted</location>
    </subcellularLocation>
</comment>